<organism evidence="2 3">
    <name type="scientific">Aphis glycines</name>
    <name type="common">Soybean aphid</name>
    <dbReference type="NCBI Taxonomy" id="307491"/>
    <lineage>
        <taxon>Eukaryota</taxon>
        <taxon>Metazoa</taxon>
        <taxon>Ecdysozoa</taxon>
        <taxon>Arthropoda</taxon>
        <taxon>Hexapoda</taxon>
        <taxon>Insecta</taxon>
        <taxon>Pterygota</taxon>
        <taxon>Neoptera</taxon>
        <taxon>Paraneoptera</taxon>
        <taxon>Hemiptera</taxon>
        <taxon>Sternorrhyncha</taxon>
        <taxon>Aphidomorpha</taxon>
        <taxon>Aphidoidea</taxon>
        <taxon>Aphididae</taxon>
        <taxon>Aphidini</taxon>
        <taxon>Aphis</taxon>
        <taxon>Aphis</taxon>
    </lineage>
</organism>
<sequence>MNDTGEPPSEFEITSKFELNTLKKYVLPLDLQTVHLKIINLISVVNLILDSKLLVIILNLRNYLPPDRRRVLEVVIRERSKKKIAQLSLARSFECVLDIFGCSCTCLIEWCLCTDERRRLGQARQSHRRPDQRCWRLQRKLCYSLATETLIVLPLISSGTWFITCVCENGARNVSHCLSRTFRRTVFPHQ</sequence>
<accession>A0A6G0TSJ0</accession>
<dbReference type="EMBL" id="VYZN01000018">
    <property type="protein sequence ID" value="KAE9537478.1"/>
    <property type="molecule type" value="Genomic_DNA"/>
</dbReference>
<name>A0A6G0TSJ0_APHGL</name>
<dbReference type="Proteomes" id="UP000475862">
    <property type="component" value="Unassembled WGS sequence"/>
</dbReference>
<feature type="transmembrane region" description="Helical" evidence="1">
    <location>
        <begin position="38"/>
        <end position="60"/>
    </location>
</feature>
<dbReference type="AlphaFoldDB" id="A0A6G0TSJ0"/>
<keyword evidence="1" id="KW-0472">Membrane</keyword>
<keyword evidence="1" id="KW-0812">Transmembrane</keyword>
<proteinExistence type="predicted"/>
<keyword evidence="3" id="KW-1185">Reference proteome</keyword>
<evidence type="ECO:0000256" key="1">
    <source>
        <dbReference type="SAM" id="Phobius"/>
    </source>
</evidence>
<feature type="transmembrane region" description="Helical" evidence="1">
    <location>
        <begin position="141"/>
        <end position="163"/>
    </location>
</feature>
<gene>
    <name evidence="2" type="ORF">AGLY_006501</name>
</gene>
<keyword evidence="1" id="KW-1133">Transmembrane helix</keyword>
<comment type="caution">
    <text evidence="2">The sequence shown here is derived from an EMBL/GenBank/DDBJ whole genome shotgun (WGS) entry which is preliminary data.</text>
</comment>
<evidence type="ECO:0000313" key="3">
    <source>
        <dbReference type="Proteomes" id="UP000475862"/>
    </source>
</evidence>
<protein>
    <submittedName>
        <fullName evidence="2">Uncharacterized protein</fullName>
    </submittedName>
</protein>
<reference evidence="2 3" key="1">
    <citation type="submission" date="2019-08" db="EMBL/GenBank/DDBJ databases">
        <title>The genome of the soybean aphid Biotype 1, its phylome, world population structure and adaptation to the North American continent.</title>
        <authorList>
            <person name="Giordano R."/>
            <person name="Donthu R.K."/>
            <person name="Hernandez A.G."/>
            <person name="Wright C.L."/>
            <person name="Zimin A.V."/>
        </authorList>
    </citation>
    <scope>NUCLEOTIDE SEQUENCE [LARGE SCALE GENOMIC DNA]</scope>
    <source>
        <tissue evidence="2">Whole aphids</tissue>
    </source>
</reference>
<evidence type="ECO:0000313" key="2">
    <source>
        <dbReference type="EMBL" id="KAE9537478.1"/>
    </source>
</evidence>